<protein>
    <submittedName>
        <fullName evidence="2">Expression site-associated gene Im protein</fullName>
    </submittedName>
</protein>
<evidence type="ECO:0000313" key="2">
    <source>
        <dbReference type="EMBL" id="AAB04055.1"/>
    </source>
</evidence>
<organism evidence="2">
    <name type="scientific">Trypanosoma brucei rhodesiense</name>
    <dbReference type="NCBI Taxonomy" id="31286"/>
    <lineage>
        <taxon>Eukaryota</taxon>
        <taxon>Discoba</taxon>
        <taxon>Euglenozoa</taxon>
        <taxon>Kinetoplastea</taxon>
        <taxon>Metakinetoplastina</taxon>
        <taxon>Trypanosomatida</taxon>
        <taxon>Trypanosomatidae</taxon>
        <taxon>Trypanosoma</taxon>
    </lineage>
</organism>
<dbReference type="InterPro" id="IPR004922">
    <property type="entry name" value="ESAG"/>
</dbReference>
<dbReference type="EMBL" id="U41233">
    <property type="protein sequence ID" value="AAB04055.1"/>
    <property type="molecule type" value="mRNA"/>
</dbReference>
<proteinExistence type="evidence at transcript level"/>
<feature type="signal peptide" evidence="1">
    <location>
        <begin position="1"/>
        <end position="20"/>
    </location>
</feature>
<feature type="chain" id="PRO_5004203314" evidence="1">
    <location>
        <begin position="21"/>
        <end position="332"/>
    </location>
</feature>
<accession>Q26705</accession>
<dbReference type="AlphaFoldDB" id="Q26705"/>
<evidence type="ECO:0000256" key="1">
    <source>
        <dbReference type="SAM" id="SignalP"/>
    </source>
</evidence>
<keyword evidence="1" id="KW-0732">Signal</keyword>
<reference evidence="2" key="1">
    <citation type="journal article" date="1996" name="J. Biol. Chem.">
        <title>Differential expression of the expression site-associated gene I family in African trypanosomes.</title>
        <authorList>
            <person name="Morgan R.W."/>
            <person name="El-Sayed N.M."/>
            <person name="Kepa J.K."/>
            <person name="Pedram M."/>
            <person name="Donelson J.E."/>
        </authorList>
    </citation>
    <scope>NUCLEOTIDE SEQUENCE</scope>
</reference>
<sequence length="332" mass="37347">MKVTIGELVVWLFFVTCVDRENVEHNCKTLDDFYFMKYESVRFLSCLSNALNKLYTDGEQRLFVNEEVYANASRILDDMEGKTGESTTYLSVYSSSMGEQHDKLEKLVSYGNEMGDLVAKVGGLFAEVNESVREVRNELPNTLIKANKYYTAIAEITKTVWNDVKAVGLDSDMAKCNRQEFSAVENFEASCGDQTCPLENSVTEGSLQKYKDGCLTITILNGYVSECLNRLRDNLYGSGAVQSSRKILEWRGEDRHGAFYFQLTLEIQQIFSTLITPFAAGKPPFALLDMMANITSLNSHFNWVHGNFTSLLLDIDVAGNVSNTNSTILQMR</sequence>
<dbReference type="Pfam" id="PF03238">
    <property type="entry name" value="ESAG1"/>
    <property type="match status" value="1"/>
</dbReference>
<name>Q26705_TRYBR</name>